<reference evidence="7" key="1">
    <citation type="submission" date="2015-07" db="EMBL/GenBank/DDBJ databases">
        <title>Transcriptome Assembly of Anthurium amnicola.</title>
        <authorList>
            <person name="Suzuki J."/>
        </authorList>
    </citation>
    <scope>NUCLEOTIDE SEQUENCE</scope>
</reference>
<gene>
    <name evidence="7" type="primary">NTPA_0</name>
    <name evidence="7" type="ORF">g.125102</name>
</gene>
<evidence type="ECO:0000256" key="2">
    <source>
        <dbReference type="ARBA" id="ARBA00022801"/>
    </source>
</evidence>
<feature type="compositionally biased region" description="Basic residues" evidence="6">
    <location>
        <begin position="63"/>
        <end position="79"/>
    </location>
</feature>
<dbReference type="GO" id="GO:0017110">
    <property type="term" value="F:nucleoside diphosphate phosphatase activity"/>
    <property type="evidence" value="ECO:0007669"/>
    <property type="project" value="TreeGrafter"/>
</dbReference>
<evidence type="ECO:0000256" key="4">
    <source>
        <dbReference type="PIRSR" id="PIRSR600407-2"/>
    </source>
</evidence>
<evidence type="ECO:0000256" key="1">
    <source>
        <dbReference type="ARBA" id="ARBA00009283"/>
    </source>
</evidence>
<feature type="compositionally biased region" description="Low complexity" evidence="6">
    <location>
        <begin position="112"/>
        <end position="134"/>
    </location>
</feature>
<dbReference type="Gene3D" id="3.30.420.150">
    <property type="entry name" value="Exopolyphosphatase. Domain 2"/>
    <property type="match status" value="1"/>
</dbReference>
<feature type="binding site" evidence="4">
    <location>
        <begin position="465"/>
        <end position="469"/>
    </location>
    <ligand>
        <name>ATP</name>
        <dbReference type="ChEBI" id="CHEBI:30616"/>
    </ligand>
</feature>
<feature type="compositionally biased region" description="Pro residues" evidence="6">
    <location>
        <begin position="21"/>
        <end position="43"/>
    </location>
</feature>
<dbReference type="PANTHER" id="PTHR11782">
    <property type="entry name" value="ADENOSINE/GUANOSINE DIPHOSPHATASE"/>
    <property type="match status" value="1"/>
</dbReference>
<feature type="region of interest" description="Disordered" evidence="6">
    <location>
        <begin position="1"/>
        <end position="134"/>
    </location>
</feature>
<keyword evidence="4" id="KW-0067">ATP-binding</keyword>
<dbReference type="EMBL" id="GDJX01018678">
    <property type="protein sequence ID" value="JAT49258.1"/>
    <property type="molecule type" value="Transcribed_RNA"/>
</dbReference>
<dbReference type="GO" id="GO:0016020">
    <property type="term" value="C:membrane"/>
    <property type="evidence" value="ECO:0007669"/>
    <property type="project" value="TreeGrafter"/>
</dbReference>
<feature type="non-terminal residue" evidence="7">
    <location>
        <position position="1"/>
    </location>
</feature>
<comment type="similarity">
    <text evidence="1 5">Belongs to the GDA1/CD39 NTPase family.</text>
</comment>
<dbReference type="InterPro" id="IPR000407">
    <property type="entry name" value="GDA1_CD39_NTPase"/>
</dbReference>
<keyword evidence="4" id="KW-0547">Nucleotide-binding</keyword>
<dbReference type="PANTHER" id="PTHR11782:SF83">
    <property type="entry name" value="GUANOSINE-DIPHOSPHATASE"/>
    <property type="match status" value="1"/>
</dbReference>
<accession>A0A1D1Y3U9</accession>
<dbReference type="Gene3D" id="3.30.420.40">
    <property type="match status" value="1"/>
</dbReference>
<dbReference type="Pfam" id="PF01150">
    <property type="entry name" value="GDA1_CD39"/>
    <property type="match status" value="1"/>
</dbReference>
<evidence type="ECO:0000313" key="7">
    <source>
        <dbReference type="EMBL" id="JAT49258.1"/>
    </source>
</evidence>
<dbReference type="AlphaFoldDB" id="A0A1D1Y3U9"/>
<keyword evidence="2 5" id="KW-0378">Hydrolase</keyword>
<proteinExistence type="inferred from homology"/>
<evidence type="ECO:0000256" key="3">
    <source>
        <dbReference type="PIRSR" id="PIRSR600407-1"/>
    </source>
</evidence>
<dbReference type="PROSITE" id="PS01238">
    <property type="entry name" value="GDA1_CD39_NTPASE"/>
    <property type="match status" value="1"/>
</dbReference>
<protein>
    <submittedName>
        <fullName evidence="7">Nucleoside-triphosphatase</fullName>
    </submittedName>
</protein>
<organism evidence="7">
    <name type="scientific">Anthurium amnicola</name>
    <dbReference type="NCBI Taxonomy" id="1678845"/>
    <lineage>
        <taxon>Eukaryota</taxon>
        <taxon>Viridiplantae</taxon>
        <taxon>Streptophyta</taxon>
        <taxon>Embryophyta</taxon>
        <taxon>Tracheophyta</taxon>
        <taxon>Spermatophyta</taxon>
        <taxon>Magnoliopsida</taxon>
        <taxon>Liliopsida</taxon>
        <taxon>Araceae</taxon>
        <taxon>Pothoideae</taxon>
        <taxon>Potheae</taxon>
        <taxon>Anthurium</taxon>
    </lineage>
</organism>
<evidence type="ECO:0000256" key="6">
    <source>
        <dbReference type="SAM" id="MobiDB-lite"/>
    </source>
</evidence>
<name>A0A1D1Y3U9_9ARAE</name>
<feature type="active site" description="Proton acceptor" evidence="3">
    <location>
        <position position="435"/>
    </location>
</feature>
<feature type="non-terminal residue" evidence="7">
    <location>
        <position position="515"/>
    </location>
</feature>
<evidence type="ECO:0000256" key="5">
    <source>
        <dbReference type="RuleBase" id="RU003833"/>
    </source>
</evidence>
<dbReference type="GO" id="GO:0005524">
    <property type="term" value="F:ATP binding"/>
    <property type="evidence" value="ECO:0007669"/>
    <property type="project" value="UniProtKB-KW"/>
</dbReference>
<dbReference type="GO" id="GO:0009134">
    <property type="term" value="P:nucleoside diphosphate catabolic process"/>
    <property type="evidence" value="ECO:0007669"/>
    <property type="project" value="TreeGrafter"/>
</dbReference>
<sequence>AGLLPTPPLPRRRPHRHPATVLPPPPCLQAPRPPPAPLLPPAATPLQRHHLPCCSPPPAPPQPRRRRPPGTTTRRHPARHPTLPPAPRCCCQQSPVAPHATRTTPPPPPSPQLRAPHTPSLSLSHLPNPSAVGQAAAASLARHRTLHLPPPASRRWRSPSWNPPLPPTEQLKSSFLLFLPEQREVPRLLLLRPAFPIREPVFKLDSLQESSQPLKPAPTNGQIRYRSPSAAELLGQIPSPADLEAKMKRARQESLADKVRRWRGVILVVSVPVLIVSFVFFVVPRSGLSPDGSGIAIGGRKTTPGGQRESYVVIFDAGSSGSRVHVFCFDHNLDLLPIGKELELFKQKKPGLSSFSRNPKEAASSLLSLLEKAESVVPSELRKLTPVRVGATAGLRALGAETSERILQAVKDFLQERNSLKFKAEWVTVLDGTQEGAFQWVTINYLLGNLGKTHADTVGVVDLGGGSVQMAYAISESDAAEAPTIKNGEDTYVKELFLKGTKYYLYVHSYLHYGL</sequence>